<proteinExistence type="inferred from homology"/>
<dbReference type="InterPro" id="IPR050979">
    <property type="entry name" value="LD-transpeptidase"/>
</dbReference>
<keyword evidence="12" id="KW-1185">Reference proteome</keyword>
<dbReference type="CDD" id="cd16913">
    <property type="entry name" value="YkuD_like"/>
    <property type="match status" value="1"/>
</dbReference>
<dbReference type="PROSITE" id="PS52029">
    <property type="entry name" value="LD_TPASE"/>
    <property type="match status" value="1"/>
</dbReference>
<evidence type="ECO:0000256" key="9">
    <source>
        <dbReference type="PROSITE-ProRule" id="PRU01373"/>
    </source>
</evidence>
<evidence type="ECO:0000313" key="12">
    <source>
        <dbReference type="Proteomes" id="UP000644699"/>
    </source>
</evidence>
<evidence type="ECO:0000256" key="4">
    <source>
        <dbReference type="ARBA" id="ARBA00022679"/>
    </source>
</evidence>
<evidence type="ECO:0000256" key="8">
    <source>
        <dbReference type="ARBA" id="ARBA00023316"/>
    </source>
</evidence>
<keyword evidence="3" id="KW-0328">Glycosyltransferase</keyword>
<keyword evidence="5" id="KW-0378">Hydrolase</keyword>
<dbReference type="PANTHER" id="PTHR30582:SF24">
    <property type="entry name" value="L,D-TRANSPEPTIDASE ERFK_SRFK-RELATED"/>
    <property type="match status" value="1"/>
</dbReference>
<keyword evidence="7 9" id="KW-0573">Peptidoglycan synthesis</keyword>
<dbReference type="EMBL" id="BMIQ01000013">
    <property type="protein sequence ID" value="GGE24030.1"/>
    <property type="molecule type" value="Genomic_DNA"/>
</dbReference>
<accession>A0A917EDZ3</accession>
<comment type="similarity">
    <text evidence="2">Belongs to the YkuD family.</text>
</comment>
<evidence type="ECO:0000259" key="10">
    <source>
        <dbReference type="PROSITE" id="PS52029"/>
    </source>
</evidence>
<dbReference type="GO" id="GO:0005576">
    <property type="term" value="C:extracellular region"/>
    <property type="evidence" value="ECO:0007669"/>
    <property type="project" value="TreeGrafter"/>
</dbReference>
<dbReference type="Pfam" id="PF03734">
    <property type="entry name" value="YkuD"/>
    <property type="match status" value="1"/>
</dbReference>
<evidence type="ECO:0000256" key="6">
    <source>
        <dbReference type="ARBA" id="ARBA00022960"/>
    </source>
</evidence>
<reference evidence="11" key="2">
    <citation type="submission" date="2020-09" db="EMBL/GenBank/DDBJ databases">
        <authorList>
            <person name="Sun Q."/>
            <person name="Zhou Y."/>
        </authorList>
    </citation>
    <scope>NUCLEOTIDE SEQUENCE</scope>
    <source>
        <strain evidence="11">CGMCC 1.15367</strain>
    </source>
</reference>
<evidence type="ECO:0000256" key="7">
    <source>
        <dbReference type="ARBA" id="ARBA00022984"/>
    </source>
</evidence>
<comment type="pathway">
    <text evidence="1 9">Cell wall biogenesis; peptidoglycan biosynthesis.</text>
</comment>
<name>A0A917EDZ3_9HYPH</name>
<dbReference type="AlphaFoldDB" id="A0A917EDZ3"/>
<dbReference type="Proteomes" id="UP000644699">
    <property type="component" value="Unassembled WGS sequence"/>
</dbReference>
<sequence length="255" mass="27410">MVPLSTNGVSRRRFLTGLGLGATALASGCMSGGRARIADSAVGPVYYSPEYGGNGYGPEEAYRGAPGGVPAEYVAMYGPIEDNGFLIPGIDFRRVDPRYFRQVVADPTGAAPGTITIDTASRFAYLSQGGGTAVRYGVGIGRDGFAWAGDANVQWKQKWPKWTPPSEMIARQPELEVYRDGMQAGLKNPLGARALYLFHDGQDTLYRLHGTPEYWTIGHAVSSGCVRFMNHDIIDLYDRVPTGAKVRVIQGGGIA</sequence>
<dbReference type="PROSITE" id="PS51318">
    <property type="entry name" value="TAT"/>
    <property type="match status" value="1"/>
</dbReference>
<comment type="caution">
    <text evidence="11">The sequence shown here is derived from an EMBL/GenBank/DDBJ whole genome shotgun (WGS) entry which is preliminary data.</text>
</comment>
<gene>
    <name evidence="11" type="ORF">GCM10011390_49290</name>
</gene>
<evidence type="ECO:0000313" key="11">
    <source>
        <dbReference type="EMBL" id="GGE24030.1"/>
    </source>
</evidence>
<dbReference type="InterPro" id="IPR038063">
    <property type="entry name" value="Transpep_catalytic_dom"/>
</dbReference>
<keyword evidence="6 9" id="KW-0133">Cell shape</keyword>
<dbReference type="GO" id="GO:0018104">
    <property type="term" value="P:peptidoglycan-protein cross-linking"/>
    <property type="evidence" value="ECO:0007669"/>
    <property type="project" value="TreeGrafter"/>
</dbReference>
<dbReference type="SUPFAM" id="SSF141523">
    <property type="entry name" value="L,D-transpeptidase catalytic domain-like"/>
    <property type="match status" value="1"/>
</dbReference>
<reference evidence="11" key="1">
    <citation type="journal article" date="2014" name="Int. J. Syst. Evol. Microbiol.">
        <title>Complete genome sequence of Corynebacterium casei LMG S-19264T (=DSM 44701T), isolated from a smear-ripened cheese.</title>
        <authorList>
            <consortium name="US DOE Joint Genome Institute (JGI-PGF)"/>
            <person name="Walter F."/>
            <person name="Albersmeier A."/>
            <person name="Kalinowski J."/>
            <person name="Ruckert C."/>
        </authorList>
    </citation>
    <scope>NUCLEOTIDE SEQUENCE</scope>
    <source>
        <strain evidence="11">CGMCC 1.15367</strain>
    </source>
</reference>
<evidence type="ECO:0000256" key="5">
    <source>
        <dbReference type="ARBA" id="ARBA00022801"/>
    </source>
</evidence>
<feature type="domain" description="L,D-TPase catalytic" evidence="10">
    <location>
        <begin position="113"/>
        <end position="249"/>
    </location>
</feature>
<evidence type="ECO:0000256" key="3">
    <source>
        <dbReference type="ARBA" id="ARBA00022676"/>
    </source>
</evidence>
<dbReference type="InterPro" id="IPR005490">
    <property type="entry name" value="LD_TPept_cat_dom"/>
</dbReference>
<dbReference type="RefSeq" id="WP_188913312.1">
    <property type="nucleotide sequence ID" value="NZ_BMIQ01000013.1"/>
</dbReference>
<organism evidence="11 12">
    <name type="scientific">Aureimonas endophytica</name>
    <dbReference type="NCBI Taxonomy" id="2027858"/>
    <lineage>
        <taxon>Bacteria</taxon>
        <taxon>Pseudomonadati</taxon>
        <taxon>Pseudomonadota</taxon>
        <taxon>Alphaproteobacteria</taxon>
        <taxon>Hyphomicrobiales</taxon>
        <taxon>Aurantimonadaceae</taxon>
        <taxon>Aureimonas</taxon>
    </lineage>
</organism>
<dbReference type="GO" id="GO:0016757">
    <property type="term" value="F:glycosyltransferase activity"/>
    <property type="evidence" value="ECO:0007669"/>
    <property type="project" value="UniProtKB-KW"/>
</dbReference>
<keyword evidence="4" id="KW-0808">Transferase</keyword>
<dbReference type="GO" id="GO:0008360">
    <property type="term" value="P:regulation of cell shape"/>
    <property type="evidence" value="ECO:0007669"/>
    <property type="project" value="UniProtKB-UniRule"/>
</dbReference>
<dbReference type="InterPro" id="IPR006311">
    <property type="entry name" value="TAT_signal"/>
</dbReference>
<protein>
    <submittedName>
        <fullName evidence="11">L,D-transpeptidase</fullName>
    </submittedName>
</protein>
<dbReference type="GO" id="GO:0071972">
    <property type="term" value="F:peptidoglycan L,D-transpeptidase activity"/>
    <property type="evidence" value="ECO:0007669"/>
    <property type="project" value="TreeGrafter"/>
</dbReference>
<dbReference type="Gene3D" id="2.40.440.10">
    <property type="entry name" value="L,D-transpeptidase catalytic domain-like"/>
    <property type="match status" value="1"/>
</dbReference>
<evidence type="ECO:0000256" key="1">
    <source>
        <dbReference type="ARBA" id="ARBA00004752"/>
    </source>
</evidence>
<dbReference type="PANTHER" id="PTHR30582">
    <property type="entry name" value="L,D-TRANSPEPTIDASE"/>
    <property type="match status" value="1"/>
</dbReference>
<dbReference type="GO" id="GO:0071555">
    <property type="term" value="P:cell wall organization"/>
    <property type="evidence" value="ECO:0007669"/>
    <property type="project" value="UniProtKB-UniRule"/>
</dbReference>
<dbReference type="FunFam" id="2.40.440.10:FF:000002">
    <property type="entry name" value="L,D-transpeptidase ErfK/SrfK"/>
    <property type="match status" value="1"/>
</dbReference>
<feature type="active site" description="Nucleophile" evidence="9">
    <location>
        <position position="225"/>
    </location>
</feature>
<evidence type="ECO:0000256" key="2">
    <source>
        <dbReference type="ARBA" id="ARBA00005992"/>
    </source>
</evidence>
<feature type="active site" description="Proton donor/acceptor" evidence="9">
    <location>
        <position position="209"/>
    </location>
</feature>
<keyword evidence="8 9" id="KW-0961">Cell wall biogenesis/degradation</keyword>